<name>A0A517LMZ2_9PEZI</name>
<evidence type="ECO:0000313" key="3">
    <source>
        <dbReference type="Proteomes" id="UP000316270"/>
    </source>
</evidence>
<keyword evidence="3" id="KW-1185">Reference proteome</keyword>
<protein>
    <recommendedName>
        <fullName evidence="4">Apple domain-containing protein</fullName>
    </recommendedName>
</protein>
<sequence>MKMLPMTLAIVAFFAATVIAVSVQDEALVSKDNSEDIYTRQTVQWPENEVEVCTDVGYKGNCQKESQYINTCWSFKDEFYNSISSIRFDSSETNTAGAMSCSFFETNDCSFVFVDGTKQPVLHLKGAVDSLISTQFNDKLQSFKCNRLPKHTPKTKKSEMLSKRDDLLCLTLCEQKNFKWCGAYFIPTGTQCLPANQCHTINVHLGLSSVNFDRRIQPDGSRMRCSLYTNDNCHNGALEPLSNFLDLDSPMSDLKKTGLNDKIASYMCYHDMHPHDENGDECAIARDC</sequence>
<feature type="chain" id="PRO_5022147537" description="Apple domain-containing protein" evidence="1">
    <location>
        <begin position="21"/>
        <end position="288"/>
    </location>
</feature>
<reference evidence="2 3" key="1">
    <citation type="submission" date="2019-07" db="EMBL/GenBank/DDBJ databases">
        <title>Finished genome of Venturia effusa.</title>
        <authorList>
            <person name="Young C.A."/>
            <person name="Cox M.P."/>
            <person name="Ganley A.R.D."/>
            <person name="David W.J."/>
        </authorList>
    </citation>
    <scope>NUCLEOTIDE SEQUENCE [LARGE SCALE GENOMIC DNA]</scope>
    <source>
        <strain evidence="3">albino</strain>
    </source>
</reference>
<keyword evidence="1" id="KW-0732">Signal</keyword>
<gene>
    <name evidence="2" type="ORF">FKW77_006389</name>
</gene>
<dbReference type="AlphaFoldDB" id="A0A517LMZ2"/>
<evidence type="ECO:0000256" key="1">
    <source>
        <dbReference type="SAM" id="SignalP"/>
    </source>
</evidence>
<evidence type="ECO:0000313" key="2">
    <source>
        <dbReference type="EMBL" id="QDS77018.1"/>
    </source>
</evidence>
<evidence type="ECO:0008006" key="4">
    <source>
        <dbReference type="Google" id="ProtNLM"/>
    </source>
</evidence>
<dbReference type="EMBL" id="CP042200">
    <property type="protein sequence ID" value="QDS77018.1"/>
    <property type="molecule type" value="Genomic_DNA"/>
</dbReference>
<dbReference type="OrthoDB" id="5401396at2759"/>
<feature type="signal peptide" evidence="1">
    <location>
        <begin position="1"/>
        <end position="20"/>
    </location>
</feature>
<organism evidence="2 3">
    <name type="scientific">Venturia effusa</name>
    <dbReference type="NCBI Taxonomy" id="50376"/>
    <lineage>
        <taxon>Eukaryota</taxon>
        <taxon>Fungi</taxon>
        <taxon>Dikarya</taxon>
        <taxon>Ascomycota</taxon>
        <taxon>Pezizomycotina</taxon>
        <taxon>Dothideomycetes</taxon>
        <taxon>Pleosporomycetidae</taxon>
        <taxon>Venturiales</taxon>
        <taxon>Venturiaceae</taxon>
        <taxon>Venturia</taxon>
    </lineage>
</organism>
<dbReference type="Proteomes" id="UP000316270">
    <property type="component" value="Chromosome 16"/>
</dbReference>
<proteinExistence type="predicted"/>
<accession>A0A517LMZ2</accession>